<protein>
    <submittedName>
        <fullName evidence="2">PHO85 cyclin-5</fullName>
    </submittedName>
</protein>
<gene>
    <name evidence="2" type="primary">PCL5</name>
    <name evidence="2" type="ORF">LTR05_000932</name>
</gene>
<dbReference type="EMBL" id="JAVRRJ010000001">
    <property type="protein sequence ID" value="KAK5090756.1"/>
    <property type="molecule type" value="Genomic_DNA"/>
</dbReference>
<feature type="compositionally biased region" description="Polar residues" evidence="1">
    <location>
        <begin position="132"/>
        <end position="143"/>
    </location>
</feature>
<reference evidence="2 3" key="1">
    <citation type="submission" date="2023-08" db="EMBL/GenBank/DDBJ databases">
        <title>Black Yeasts Isolated from many extreme environments.</title>
        <authorList>
            <person name="Coleine C."/>
            <person name="Stajich J.E."/>
            <person name="Selbmann L."/>
        </authorList>
    </citation>
    <scope>NUCLEOTIDE SEQUENCE [LARGE SCALE GENOMIC DNA]</scope>
    <source>
        <strain evidence="2 3">CCFEE 5910</strain>
    </source>
</reference>
<organism evidence="2 3">
    <name type="scientific">Lithohypha guttulata</name>
    <dbReference type="NCBI Taxonomy" id="1690604"/>
    <lineage>
        <taxon>Eukaryota</taxon>
        <taxon>Fungi</taxon>
        <taxon>Dikarya</taxon>
        <taxon>Ascomycota</taxon>
        <taxon>Pezizomycotina</taxon>
        <taxon>Eurotiomycetes</taxon>
        <taxon>Chaetothyriomycetidae</taxon>
        <taxon>Chaetothyriales</taxon>
        <taxon>Trichomeriaceae</taxon>
        <taxon>Lithohypha</taxon>
    </lineage>
</organism>
<evidence type="ECO:0000313" key="3">
    <source>
        <dbReference type="Proteomes" id="UP001309876"/>
    </source>
</evidence>
<sequence>MDPNSGCKEGTDSPPKGPDTRPPRQCALSNMCNDFQALGHWWKVNLQKLRTDIVRCPVKTQHFEAAFTADCLDLNTTSSADQSQPSSLERIAKRFEPVPDLLHPAPQMTVPPPPVFPNLPTPQTTPQTNLNCWTPKSNDQLSRPSMRCRASTSALGSAFRKHCPMANLERCPPPKPRSSEQESRSCILPPVMPHAIPSTVSVTSSPESIVSDAASCAPRSRSSSISSTASWMTNLPAAIDVIGGSKDGYIVSHELQRAMLQYTNQRPRRPPISRLQNPCSQLVDPAPTVLGGPQVVPVLPDHKRGEHPFREHVLDEGYASADEAKKHGTVEVLAGLYIDTSTVDEGVVFSRAIPKPALGRSKTHVVNTARQEQVPRTQLMKRTHSESTDFADPAQHVAAFTASGNTGKVDYSTCFIPRAYLNTLTENKEILQPTQCWAEPRKPVQARTQGKRMCLSGMDTIHGVC</sequence>
<dbReference type="AlphaFoldDB" id="A0AAN7T881"/>
<name>A0AAN7T881_9EURO</name>
<keyword evidence="3" id="KW-1185">Reference proteome</keyword>
<evidence type="ECO:0000313" key="2">
    <source>
        <dbReference type="EMBL" id="KAK5090756.1"/>
    </source>
</evidence>
<dbReference type="Proteomes" id="UP001309876">
    <property type="component" value="Unassembled WGS sequence"/>
</dbReference>
<comment type="caution">
    <text evidence="2">The sequence shown here is derived from an EMBL/GenBank/DDBJ whole genome shotgun (WGS) entry which is preliminary data.</text>
</comment>
<feature type="region of interest" description="Disordered" evidence="1">
    <location>
        <begin position="124"/>
        <end position="145"/>
    </location>
</feature>
<accession>A0AAN7T881</accession>
<evidence type="ECO:0000256" key="1">
    <source>
        <dbReference type="SAM" id="MobiDB-lite"/>
    </source>
</evidence>
<proteinExistence type="predicted"/>
<feature type="region of interest" description="Disordered" evidence="1">
    <location>
        <begin position="1"/>
        <end position="23"/>
    </location>
</feature>